<dbReference type="Proteomes" id="UP001149090">
    <property type="component" value="Unassembled WGS sequence"/>
</dbReference>
<dbReference type="GO" id="GO:0008017">
    <property type="term" value="F:microtubule binding"/>
    <property type="evidence" value="ECO:0007669"/>
    <property type="project" value="TreeGrafter"/>
</dbReference>
<sequence>MSQILETSNFLDELAKEFSINQDGANIQSISNLQEQIKEFNLQKENLIKQTITEITKQNEESKNSIKKKIQNLNEKLNQLQEQKKNQKNKSIEISEKIHQLKNHIKSLKQEKKQTEMQLAEIETRELDQIPKKKLIRSLYANISNIRFDLNSQNIEGVIIDKQNLQEFQFDPDSNSSFYITNKLWDLIDN</sequence>
<dbReference type="Gene3D" id="3.30.160.570">
    <property type="entry name" value="Ncd80 complex, Spc24 subunit"/>
    <property type="match status" value="1"/>
</dbReference>
<keyword evidence="13" id="KW-1185">Reference proteome</keyword>
<keyword evidence="4 10" id="KW-0498">Mitosis</keyword>
<evidence type="ECO:0000256" key="1">
    <source>
        <dbReference type="ARBA" id="ARBA00007804"/>
    </source>
</evidence>
<name>A0A9Q0RDA8_ANAIG</name>
<protein>
    <recommendedName>
        <fullName evidence="10">Kinetochore protein Spc24</fullName>
    </recommendedName>
</protein>
<comment type="subunit">
    <text evidence="10">Component of the NDC80 complex.</text>
</comment>
<proteinExistence type="inferred from homology"/>
<reference evidence="12" key="1">
    <citation type="submission" date="2022-10" db="EMBL/GenBank/DDBJ databases">
        <title>Novel sulphate-reducing endosymbionts in the free-living metamonad Anaeramoeba.</title>
        <authorList>
            <person name="Jerlstrom-Hultqvist J."/>
            <person name="Cepicka I."/>
            <person name="Gallot-Lavallee L."/>
            <person name="Salas-Leiva D."/>
            <person name="Curtis B.A."/>
            <person name="Zahonova K."/>
            <person name="Pipaliya S."/>
            <person name="Dacks J."/>
            <person name="Roger A.J."/>
        </authorList>
    </citation>
    <scope>NUCLEOTIDE SEQUENCE</scope>
    <source>
        <strain evidence="12">BMAN</strain>
    </source>
</reference>
<comment type="similarity">
    <text evidence="1 10">Belongs to the SPC24 family.</text>
</comment>
<evidence type="ECO:0000256" key="6">
    <source>
        <dbReference type="ARBA" id="ARBA00023054"/>
    </source>
</evidence>
<evidence type="ECO:0000313" key="13">
    <source>
        <dbReference type="Proteomes" id="UP001149090"/>
    </source>
</evidence>
<keyword evidence="3 10" id="KW-0132">Cell division</keyword>
<dbReference type="AlphaFoldDB" id="A0A9Q0RDA8"/>
<comment type="subcellular location">
    <subcellularLocation>
        <location evidence="10">Nucleus</location>
    </subcellularLocation>
    <subcellularLocation>
        <location evidence="10">Chromosome</location>
        <location evidence="10">Centromere</location>
        <location evidence="10">Kinetochore</location>
    </subcellularLocation>
</comment>
<evidence type="ECO:0000256" key="4">
    <source>
        <dbReference type="ARBA" id="ARBA00022776"/>
    </source>
</evidence>
<evidence type="ECO:0000256" key="7">
    <source>
        <dbReference type="ARBA" id="ARBA00023242"/>
    </source>
</evidence>
<comment type="caution">
    <text evidence="12">The sequence shown here is derived from an EMBL/GenBank/DDBJ whole genome shotgun (WGS) entry which is preliminary data.</text>
</comment>
<dbReference type="GO" id="GO:0051301">
    <property type="term" value="P:cell division"/>
    <property type="evidence" value="ECO:0007669"/>
    <property type="project" value="UniProtKB-UniRule"/>
</dbReference>
<gene>
    <name evidence="12" type="ORF">M0811_01165</name>
</gene>
<dbReference type="PANTHER" id="PTHR22142:SF2">
    <property type="entry name" value="KINETOCHORE PROTEIN SPC24"/>
    <property type="match status" value="1"/>
</dbReference>
<evidence type="ECO:0000256" key="10">
    <source>
        <dbReference type="RuleBase" id="RU368011"/>
    </source>
</evidence>
<evidence type="ECO:0000256" key="8">
    <source>
        <dbReference type="ARBA" id="ARBA00023306"/>
    </source>
</evidence>
<evidence type="ECO:0000256" key="3">
    <source>
        <dbReference type="ARBA" id="ARBA00022618"/>
    </source>
</evidence>
<dbReference type="InterPro" id="IPR013252">
    <property type="entry name" value="Ndc80_Spc24"/>
</dbReference>
<dbReference type="GO" id="GO:0031262">
    <property type="term" value="C:Ndc80 complex"/>
    <property type="evidence" value="ECO:0007669"/>
    <property type="project" value="TreeGrafter"/>
</dbReference>
<dbReference type="OrthoDB" id="6432863at2759"/>
<keyword evidence="9 10" id="KW-0137">Centromere</keyword>
<evidence type="ECO:0000256" key="2">
    <source>
        <dbReference type="ARBA" id="ARBA00022454"/>
    </source>
</evidence>
<evidence type="ECO:0000313" key="12">
    <source>
        <dbReference type="EMBL" id="KAJ5074534.1"/>
    </source>
</evidence>
<dbReference type="Pfam" id="PF08286">
    <property type="entry name" value="Spc24"/>
    <property type="match status" value="1"/>
</dbReference>
<dbReference type="OMA" id="AECHELI"/>
<evidence type="ECO:0000256" key="5">
    <source>
        <dbReference type="ARBA" id="ARBA00022838"/>
    </source>
</evidence>
<keyword evidence="5 10" id="KW-0995">Kinetochore</keyword>
<dbReference type="EMBL" id="JAPDFW010000070">
    <property type="protein sequence ID" value="KAJ5074534.1"/>
    <property type="molecule type" value="Genomic_DNA"/>
</dbReference>
<keyword evidence="8 10" id="KW-0131">Cell cycle</keyword>
<dbReference type="GO" id="GO:0007059">
    <property type="term" value="P:chromosome segregation"/>
    <property type="evidence" value="ECO:0007669"/>
    <property type="project" value="TreeGrafter"/>
</dbReference>
<dbReference type="GO" id="GO:0005634">
    <property type="term" value="C:nucleus"/>
    <property type="evidence" value="ECO:0007669"/>
    <property type="project" value="UniProtKB-SubCell"/>
</dbReference>
<comment type="function">
    <text evidence="10">Acts as a component of the essential kinetochore-associated NDC80 complex, which is required for chromosome segregation and spindle checkpoint activity.</text>
</comment>
<evidence type="ECO:0000256" key="11">
    <source>
        <dbReference type="SAM" id="Coils"/>
    </source>
</evidence>
<evidence type="ECO:0000256" key="9">
    <source>
        <dbReference type="ARBA" id="ARBA00023328"/>
    </source>
</evidence>
<dbReference type="PANTHER" id="PTHR22142">
    <property type="match status" value="1"/>
</dbReference>
<keyword evidence="2 10" id="KW-0158">Chromosome</keyword>
<organism evidence="12 13">
    <name type="scientific">Anaeramoeba ignava</name>
    <name type="common">Anaerobic marine amoeba</name>
    <dbReference type="NCBI Taxonomy" id="1746090"/>
    <lineage>
        <taxon>Eukaryota</taxon>
        <taxon>Metamonada</taxon>
        <taxon>Anaeramoebidae</taxon>
        <taxon>Anaeramoeba</taxon>
    </lineage>
</organism>
<keyword evidence="7 10" id="KW-0539">Nucleus</keyword>
<keyword evidence="6 11" id="KW-0175">Coiled coil</keyword>
<feature type="coiled-coil region" evidence="11">
    <location>
        <begin position="30"/>
        <end position="125"/>
    </location>
</feature>
<accession>A0A9Q0RDA8</accession>